<name>Q5V0Q1_HALMA</name>
<evidence type="ECO:0000259" key="2">
    <source>
        <dbReference type="Pfam" id="PF25929"/>
    </source>
</evidence>
<gene>
    <name evidence="3" type="ordered locus">rrnAC2045</name>
</gene>
<dbReference type="Pfam" id="PF25929">
    <property type="entry name" value="DUF7974"/>
    <property type="match status" value="1"/>
</dbReference>
<dbReference type="PaxDb" id="272569-rrnAC2045"/>
<dbReference type="STRING" id="272569.rrnAC2045"/>
<sequence>MCLRRGIALAEPDGPAELARRTLLRMPTDMLTMRRIYDSGALHRDDEEPQAPTERGAQPQAARSIDGQAWSDLLIPTWLRYRAVSVDIEVPQTSYPAGTEVPFVVTMQNALPVPITLPTESPRPWTWYVDGVPEASHVDSVPSEDGSLRFDRGERKQFRRRWDRMFRVSDDEWEPASAGEYTISAGLSVANAGERGLYSETTVSISER</sequence>
<reference evidence="3 4" key="1">
    <citation type="journal article" date="2004" name="Genome Res.">
        <title>Genome sequence of Haloarcula marismortui: a halophilic archaeon from the Dead Sea.</title>
        <authorList>
            <person name="Baliga N.S."/>
            <person name="Bonneau R."/>
            <person name="Facciotti M.T."/>
            <person name="Pan M."/>
            <person name="Glusman G."/>
            <person name="Deutsch E.W."/>
            <person name="Shannon P."/>
            <person name="Chiu Y."/>
            <person name="Weng R.S."/>
            <person name="Gan R.R."/>
            <person name="Hung P."/>
            <person name="Date S.V."/>
            <person name="Marcotte E."/>
            <person name="Hood L."/>
            <person name="Ng W.V."/>
        </authorList>
    </citation>
    <scope>NUCLEOTIDE SEQUENCE [LARGE SCALE GENOMIC DNA]</scope>
    <source>
        <strain evidence="4">ATCC 43049 / DSM 3752 / JCM 8966 / VKM B-1809</strain>
    </source>
</reference>
<dbReference type="PATRIC" id="fig|272569.17.peg.2696"/>
<evidence type="ECO:0000256" key="1">
    <source>
        <dbReference type="SAM" id="MobiDB-lite"/>
    </source>
</evidence>
<feature type="region of interest" description="Disordered" evidence="1">
    <location>
        <begin position="41"/>
        <end position="63"/>
    </location>
</feature>
<organism evidence="3 4">
    <name type="scientific">Haloarcula marismortui (strain ATCC 43049 / DSM 3752 / JCM 8966 / VKM B-1809)</name>
    <name type="common">Halobacterium marismortui</name>
    <dbReference type="NCBI Taxonomy" id="272569"/>
    <lineage>
        <taxon>Archaea</taxon>
        <taxon>Methanobacteriati</taxon>
        <taxon>Methanobacteriota</taxon>
        <taxon>Stenosarchaea group</taxon>
        <taxon>Halobacteria</taxon>
        <taxon>Halobacteriales</taxon>
        <taxon>Haloarculaceae</taxon>
        <taxon>Haloarcula</taxon>
    </lineage>
</organism>
<dbReference type="eggNOG" id="arCOG09081">
    <property type="taxonomic scope" value="Archaea"/>
</dbReference>
<dbReference type="AlphaFoldDB" id="Q5V0Q1"/>
<dbReference type="EnsemblBacteria" id="AAV46902">
    <property type="protein sequence ID" value="AAV46902"/>
    <property type="gene ID" value="rrnAC2045"/>
</dbReference>
<feature type="domain" description="DUF7974" evidence="2">
    <location>
        <begin position="73"/>
        <end position="205"/>
    </location>
</feature>
<protein>
    <recommendedName>
        <fullName evidence="2">DUF7974 domain-containing protein</fullName>
    </recommendedName>
</protein>
<proteinExistence type="predicted"/>
<dbReference type="Proteomes" id="UP000001169">
    <property type="component" value="Chromosome I"/>
</dbReference>
<dbReference type="EMBL" id="AY596297">
    <property type="protein sequence ID" value="AAV46902.1"/>
    <property type="molecule type" value="Genomic_DNA"/>
</dbReference>
<dbReference type="HOGENOM" id="CLU_130236_0_0_2"/>
<evidence type="ECO:0000313" key="4">
    <source>
        <dbReference type="Proteomes" id="UP000001169"/>
    </source>
</evidence>
<keyword evidence="4" id="KW-1185">Reference proteome</keyword>
<dbReference type="InterPro" id="IPR058280">
    <property type="entry name" value="DUF7974"/>
</dbReference>
<evidence type="ECO:0000313" key="3">
    <source>
        <dbReference type="EMBL" id="AAV46902.1"/>
    </source>
</evidence>
<accession>Q5V0Q1</accession>
<dbReference type="KEGG" id="hma:rrnAC2045"/>